<dbReference type="Proteomes" id="UP001165378">
    <property type="component" value="Unassembled WGS sequence"/>
</dbReference>
<dbReference type="InterPro" id="IPR035183">
    <property type="entry name" value="DUF5304"/>
</dbReference>
<dbReference type="AlphaFoldDB" id="A0AA41Q478"/>
<evidence type="ECO:0000256" key="1">
    <source>
        <dbReference type="SAM" id="MobiDB-lite"/>
    </source>
</evidence>
<dbReference type="EMBL" id="JAKFHA010000022">
    <property type="protein sequence ID" value="MCF2531243.1"/>
    <property type="molecule type" value="Genomic_DNA"/>
</dbReference>
<name>A0AA41Q478_9ACTN</name>
<gene>
    <name evidence="2" type="ORF">LZ495_29050</name>
</gene>
<reference evidence="2" key="1">
    <citation type="submission" date="2022-01" db="EMBL/GenBank/DDBJ databases">
        <title>Genome-Based Taxonomic Classification of the Phylum Actinobacteria.</title>
        <authorList>
            <person name="Gao Y."/>
        </authorList>
    </citation>
    <scope>NUCLEOTIDE SEQUENCE</scope>
    <source>
        <strain evidence="2">KLBMP 8922</strain>
    </source>
</reference>
<organism evidence="2 3">
    <name type="scientific">Yinghuangia soli</name>
    <dbReference type="NCBI Taxonomy" id="2908204"/>
    <lineage>
        <taxon>Bacteria</taxon>
        <taxon>Bacillati</taxon>
        <taxon>Actinomycetota</taxon>
        <taxon>Actinomycetes</taxon>
        <taxon>Kitasatosporales</taxon>
        <taxon>Streptomycetaceae</taxon>
        <taxon>Yinghuangia</taxon>
    </lineage>
</organism>
<feature type="region of interest" description="Disordered" evidence="1">
    <location>
        <begin position="107"/>
        <end position="129"/>
    </location>
</feature>
<feature type="region of interest" description="Disordered" evidence="1">
    <location>
        <begin position="1"/>
        <end position="47"/>
    </location>
</feature>
<dbReference type="RefSeq" id="WP_235055907.1">
    <property type="nucleotide sequence ID" value="NZ_JAKFHA010000022.1"/>
</dbReference>
<accession>A0AA41Q478</accession>
<protein>
    <submittedName>
        <fullName evidence="2">DUF5304 domain-containing protein</fullName>
    </submittedName>
</protein>
<comment type="caution">
    <text evidence="2">The sequence shown here is derived from an EMBL/GenBank/DDBJ whole genome shotgun (WGS) entry which is preliminary data.</text>
</comment>
<evidence type="ECO:0000313" key="3">
    <source>
        <dbReference type="Proteomes" id="UP001165378"/>
    </source>
</evidence>
<proteinExistence type="predicted"/>
<dbReference type="Pfam" id="PF17230">
    <property type="entry name" value="DUF5304"/>
    <property type="match status" value="1"/>
</dbReference>
<feature type="compositionally biased region" description="Basic and acidic residues" evidence="1">
    <location>
        <begin position="30"/>
        <end position="47"/>
    </location>
</feature>
<keyword evidence="3" id="KW-1185">Reference proteome</keyword>
<sequence>MKTTDGPDDPWTGVADPIPGARTEPGPDESGAREHPQDGDRREPGERLAEEARKLAEAVVGQLGEVRQRVVEPLLRKHPEAAAHLGAAGFELMAAYRSFVADKERRWASRAAPAQRVDLDAPDDEPRGT</sequence>
<evidence type="ECO:0000313" key="2">
    <source>
        <dbReference type="EMBL" id="MCF2531243.1"/>
    </source>
</evidence>